<evidence type="ECO:0000256" key="1">
    <source>
        <dbReference type="SAM" id="SignalP"/>
    </source>
</evidence>
<reference evidence="2" key="1">
    <citation type="submission" date="2025-08" db="UniProtKB">
        <authorList>
            <consortium name="Ensembl"/>
        </authorList>
    </citation>
    <scope>IDENTIFICATION</scope>
</reference>
<dbReference type="AlphaFoldDB" id="A0A3Q2CUJ7"/>
<keyword evidence="1" id="KW-0732">Signal</keyword>
<organism evidence="2 3">
    <name type="scientific">Cyprinodon variegatus</name>
    <name type="common">Sheepshead minnow</name>
    <dbReference type="NCBI Taxonomy" id="28743"/>
    <lineage>
        <taxon>Eukaryota</taxon>
        <taxon>Metazoa</taxon>
        <taxon>Chordata</taxon>
        <taxon>Craniata</taxon>
        <taxon>Vertebrata</taxon>
        <taxon>Euteleostomi</taxon>
        <taxon>Actinopterygii</taxon>
        <taxon>Neopterygii</taxon>
        <taxon>Teleostei</taxon>
        <taxon>Neoteleostei</taxon>
        <taxon>Acanthomorphata</taxon>
        <taxon>Ovalentaria</taxon>
        <taxon>Atherinomorphae</taxon>
        <taxon>Cyprinodontiformes</taxon>
        <taxon>Cyprinodontidae</taxon>
        <taxon>Cyprinodon</taxon>
    </lineage>
</organism>
<sequence>LRFQSDRFLIILHFTLRLRVTAIFCLEHHSVNGSYGNCCCHFSFYQNKRRKHPVEPWKHRETQENIKIKARILKRKVDNLLSILDSVSSLLLNTLQCSKILAPSY</sequence>
<evidence type="ECO:0000313" key="2">
    <source>
        <dbReference type="Ensembl" id="ENSCVAP00000009398.1"/>
    </source>
</evidence>
<feature type="signal peptide" evidence="1">
    <location>
        <begin position="1"/>
        <end position="22"/>
    </location>
</feature>
<evidence type="ECO:0000313" key="3">
    <source>
        <dbReference type="Proteomes" id="UP000265020"/>
    </source>
</evidence>
<name>A0A3Q2CUJ7_CYPVA</name>
<proteinExistence type="predicted"/>
<evidence type="ECO:0008006" key="4">
    <source>
        <dbReference type="Google" id="ProtNLM"/>
    </source>
</evidence>
<accession>A0A3Q2CUJ7</accession>
<dbReference type="Ensembl" id="ENSCVAT00000015845.1">
    <property type="protein sequence ID" value="ENSCVAP00000009398.1"/>
    <property type="gene ID" value="ENSCVAG00000011347.1"/>
</dbReference>
<protein>
    <recommendedName>
        <fullName evidence="4">BHLH domain-containing protein</fullName>
    </recommendedName>
</protein>
<feature type="chain" id="PRO_5018738003" description="BHLH domain-containing protein" evidence="1">
    <location>
        <begin position="23"/>
        <end position="105"/>
    </location>
</feature>
<reference evidence="2" key="2">
    <citation type="submission" date="2025-09" db="UniProtKB">
        <authorList>
            <consortium name="Ensembl"/>
        </authorList>
    </citation>
    <scope>IDENTIFICATION</scope>
</reference>
<dbReference type="Proteomes" id="UP000265020">
    <property type="component" value="Unassembled WGS sequence"/>
</dbReference>
<keyword evidence="3" id="KW-1185">Reference proteome</keyword>